<evidence type="ECO:0000313" key="2">
    <source>
        <dbReference type="Proteomes" id="UP000192343"/>
    </source>
</evidence>
<keyword evidence="2" id="KW-1185">Reference proteome</keyword>
<evidence type="ECO:0008006" key="3">
    <source>
        <dbReference type="Google" id="ProtNLM"/>
    </source>
</evidence>
<comment type="caution">
    <text evidence="1">The sequence shown here is derived from an EMBL/GenBank/DDBJ whole genome shotgun (WGS) entry which is preliminary data.</text>
</comment>
<organism evidence="1 2">
    <name type="scientific">Marispirochaeta aestuarii</name>
    <dbReference type="NCBI Taxonomy" id="1963862"/>
    <lineage>
        <taxon>Bacteria</taxon>
        <taxon>Pseudomonadati</taxon>
        <taxon>Spirochaetota</taxon>
        <taxon>Spirochaetia</taxon>
        <taxon>Spirochaetales</taxon>
        <taxon>Spirochaetaceae</taxon>
        <taxon>Marispirochaeta</taxon>
    </lineage>
</organism>
<reference evidence="1 2" key="1">
    <citation type="submission" date="2017-03" db="EMBL/GenBank/DDBJ databases">
        <title>Draft Genome sequence of Marispirochaeta sp. strain JC444.</title>
        <authorList>
            <person name="Shivani Y."/>
            <person name="Subhash Y."/>
            <person name="Sasikala C."/>
            <person name="Ramana C."/>
        </authorList>
    </citation>
    <scope>NUCLEOTIDE SEQUENCE [LARGE SCALE GENOMIC DNA]</scope>
    <source>
        <strain evidence="1 2">JC444</strain>
    </source>
</reference>
<name>A0A1Y1RW47_9SPIO</name>
<gene>
    <name evidence="1" type="ORF">B4O97_13385</name>
</gene>
<dbReference type="EMBL" id="MWQY01000014">
    <property type="protein sequence ID" value="ORC34300.1"/>
    <property type="molecule type" value="Genomic_DNA"/>
</dbReference>
<dbReference type="InterPro" id="IPR032585">
    <property type="entry name" value="DUF4912"/>
</dbReference>
<dbReference type="STRING" id="1963862.B4O97_13385"/>
<dbReference type="AlphaFoldDB" id="A0A1Y1RW47"/>
<sequence>MTKERLLGLSDEIIRELARKEGVHFSPETGREELVEQIIEALDEDRVDREVLNNLAMRIKEKKYEVVQDEDIFISDDNEYPIPQSYNETKIFLMLRDPYWAFCYWEIFPSEAAEIKRSEGLTELFLRVYTLPDGELTIKSFSDYFDIPVSLSDDCWYINLPQSGIRYCIDLVSITKGSIKRLCRSNIISSPRGDVQEEMKSADNPLLETLFLSGLFDVNIADEKDEIPQRIISLIDSQYVHLTN</sequence>
<accession>A0A1Y1RW47</accession>
<protein>
    <recommendedName>
        <fullName evidence="3">DUF4912 domain-containing protein</fullName>
    </recommendedName>
</protein>
<dbReference type="RefSeq" id="WP_083051549.1">
    <property type="nucleotide sequence ID" value="NZ_CAXXQO010000004.1"/>
</dbReference>
<dbReference type="Pfam" id="PF16258">
    <property type="entry name" value="DUF4912"/>
    <property type="match status" value="1"/>
</dbReference>
<proteinExistence type="predicted"/>
<dbReference type="Proteomes" id="UP000192343">
    <property type="component" value="Unassembled WGS sequence"/>
</dbReference>
<evidence type="ECO:0000313" key="1">
    <source>
        <dbReference type="EMBL" id="ORC34300.1"/>
    </source>
</evidence>
<dbReference type="OrthoDB" id="9812700at2"/>